<dbReference type="AlphaFoldDB" id="A0AAX4IET9"/>
<gene>
    <name evidence="2" type="ORF">CDEST_06999</name>
</gene>
<dbReference type="GeneID" id="87943502"/>
<evidence type="ECO:0008006" key="4">
    <source>
        <dbReference type="Google" id="ProtNLM"/>
    </source>
</evidence>
<dbReference type="Proteomes" id="UP001322277">
    <property type="component" value="Chromosome 4"/>
</dbReference>
<dbReference type="RefSeq" id="XP_062779209.1">
    <property type="nucleotide sequence ID" value="XM_062923158.1"/>
</dbReference>
<feature type="region of interest" description="Disordered" evidence="1">
    <location>
        <begin position="106"/>
        <end position="125"/>
    </location>
</feature>
<reference evidence="3" key="1">
    <citation type="journal article" date="2023" name="bioRxiv">
        <title>Complete genome of the Medicago anthracnose fungus, Colletotrichum destructivum, reveals a mini-chromosome-like region within a core chromosome.</title>
        <authorList>
            <person name="Lapalu N."/>
            <person name="Simon A."/>
            <person name="Lu A."/>
            <person name="Plaumann P.-L."/>
            <person name="Amselem J."/>
            <person name="Pigne S."/>
            <person name="Auger A."/>
            <person name="Koch C."/>
            <person name="Dallery J.-F."/>
            <person name="O'Connell R.J."/>
        </authorList>
    </citation>
    <scope>NUCLEOTIDE SEQUENCE [LARGE SCALE GENOMIC DNA]</scope>
    <source>
        <strain evidence="3">CBS 520.97</strain>
    </source>
</reference>
<name>A0AAX4IET9_9PEZI</name>
<evidence type="ECO:0000313" key="3">
    <source>
        <dbReference type="Proteomes" id="UP001322277"/>
    </source>
</evidence>
<proteinExistence type="predicted"/>
<dbReference type="KEGG" id="cdet:87943502"/>
<evidence type="ECO:0000313" key="2">
    <source>
        <dbReference type="EMBL" id="WQF81985.1"/>
    </source>
</evidence>
<evidence type="ECO:0000256" key="1">
    <source>
        <dbReference type="SAM" id="MobiDB-lite"/>
    </source>
</evidence>
<dbReference type="EMBL" id="CP137308">
    <property type="protein sequence ID" value="WQF81985.1"/>
    <property type="molecule type" value="Genomic_DNA"/>
</dbReference>
<keyword evidence="3" id="KW-1185">Reference proteome</keyword>
<sequence>MIALQLHSLCLVSMLLRRDRHIPNGRKGEGGQCWQAAFFPANFRDTFPITRCLGSREVVTPRTANWQVRVQKPNTTVTAETLSPVTTYMVMVMVTPTACTAHRTAHHGSLAGTGPHVASGSPSPVRHDIVLRPFVPSRISSPSSLPQHLGHSTKYK</sequence>
<accession>A0AAX4IET9</accession>
<organism evidence="2 3">
    <name type="scientific">Colletotrichum destructivum</name>
    <dbReference type="NCBI Taxonomy" id="34406"/>
    <lineage>
        <taxon>Eukaryota</taxon>
        <taxon>Fungi</taxon>
        <taxon>Dikarya</taxon>
        <taxon>Ascomycota</taxon>
        <taxon>Pezizomycotina</taxon>
        <taxon>Sordariomycetes</taxon>
        <taxon>Hypocreomycetidae</taxon>
        <taxon>Glomerellales</taxon>
        <taxon>Glomerellaceae</taxon>
        <taxon>Colletotrichum</taxon>
        <taxon>Colletotrichum destructivum species complex</taxon>
    </lineage>
</organism>
<protein>
    <recommendedName>
        <fullName evidence="4">Secreted protein</fullName>
    </recommendedName>
</protein>